<gene>
    <name evidence="2" type="ORF">J2S43_006241</name>
</gene>
<feature type="compositionally biased region" description="Polar residues" evidence="1">
    <location>
        <begin position="1"/>
        <end position="12"/>
    </location>
</feature>
<dbReference type="EMBL" id="JAUSRA010000001">
    <property type="protein sequence ID" value="MDP9797729.1"/>
    <property type="molecule type" value="Genomic_DNA"/>
</dbReference>
<comment type="caution">
    <text evidence="2">The sequence shown here is derived from an EMBL/GenBank/DDBJ whole genome shotgun (WGS) entry which is preliminary data.</text>
</comment>
<name>A0ABT9N207_9ACTN</name>
<organism evidence="2 3">
    <name type="scientific">Catenuloplanes nepalensis</name>
    <dbReference type="NCBI Taxonomy" id="587533"/>
    <lineage>
        <taxon>Bacteria</taxon>
        <taxon>Bacillati</taxon>
        <taxon>Actinomycetota</taxon>
        <taxon>Actinomycetes</taxon>
        <taxon>Micromonosporales</taxon>
        <taxon>Micromonosporaceae</taxon>
        <taxon>Catenuloplanes</taxon>
    </lineage>
</organism>
<evidence type="ECO:0000313" key="2">
    <source>
        <dbReference type="EMBL" id="MDP9797729.1"/>
    </source>
</evidence>
<reference evidence="2 3" key="1">
    <citation type="submission" date="2023-07" db="EMBL/GenBank/DDBJ databases">
        <title>Sequencing the genomes of 1000 actinobacteria strains.</title>
        <authorList>
            <person name="Klenk H.-P."/>
        </authorList>
    </citation>
    <scope>NUCLEOTIDE SEQUENCE [LARGE SCALE GENOMIC DNA]</scope>
    <source>
        <strain evidence="2 3">DSM 44710</strain>
    </source>
</reference>
<keyword evidence="3" id="KW-1185">Reference proteome</keyword>
<feature type="compositionally biased region" description="Basic and acidic residues" evidence="1">
    <location>
        <begin position="16"/>
        <end position="25"/>
    </location>
</feature>
<sequence length="74" mass="7583">MSAGTGNLSAGSSVKGEVDGEEHVAELWPWSEGPSLVVFRFPRAGAGDPVVRSSRAYEGVPSPGPESGGGRPYP</sequence>
<proteinExistence type="predicted"/>
<dbReference type="Proteomes" id="UP001240984">
    <property type="component" value="Unassembled WGS sequence"/>
</dbReference>
<protein>
    <submittedName>
        <fullName evidence="2">Uncharacterized protein</fullName>
    </submittedName>
</protein>
<evidence type="ECO:0000256" key="1">
    <source>
        <dbReference type="SAM" id="MobiDB-lite"/>
    </source>
</evidence>
<feature type="region of interest" description="Disordered" evidence="1">
    <location>
        <begin position="49"/>
        <end position="74"/>
    </location>
</feature>
<accession>A0ABT9N207</accession>
<evidence type="ECO:0000313" key="3">
    <source>
        <dbReference type="Proteomes" id="UP001240984"/>
    </source>
</evidence>
<feature type="region of interest" description="Disordered" evidence="1">
    <location>
        <begin position="1"/>
        <end position="27"/>
    </location>
</feature>
<dbReference type="RefSeq" id="WP_306835105.1">
    <property type="nucleotide sequence ID" value="NZ_JAUSRA010000001.1"/>
</dbReference>